<organism evidence="3 4">
    <name type="scientific">[Emmonsia] crescens</name>
    <dbReference type="NCBI Taxonomy" id="73230"/>
    <lineage>
        <taxon>Eukaryota</taxon>
        <taxon>Fungi</taxon>
        <taxon>Dikarya</taxon>
        <taxon>Ascomycota</taxon>
        <taxon>Pezizomycotina</taxon>
        <taxon>Eurotiomycetes</taxon>
        <taxon>Eurotiomycetidae</taxon>
        <taxon>Onygenales</taxon>
        <taxon>Ajellomycetaceae</taxon>
        <taxon>Emergomyces</taxon>
    </lineage>
</organism>
<evidence type="ECO:0000256" key="1">
    <source>
        <dbReference type="SAM" id="MobiDB-lite"/>
    </source>
</evidence>
<keyword evidence="2" id="KW-0732">Signal</keyword>
<protein>
    <submittedName>
        <fullName evidence="3">Uncharacterized protein</fullName>
    </submittedName>
</protein>
<accession>A0A2B7Z7F6</accession>
<dbReference type="AlphaFoldDB" id="A0A2B7Z7F6"/>
<proteinExistence type="predicted"/>
<keyword evidence="4" id="KW-1185">Reference proteome</keyword>
<evidence type="ECO:0000313" key="3">
    <source>
        <dbReference type="EMBL" id="PGH29078.1"/>
    </source>
</evidence>
<feature type="signal peptide" evidence="2">
    <location>
        <begin position="1"/>
        <end position="22"/>
    </location>
</feature>
<dbReference type="STRING" id="73230.A0A2B7Z7F6"/>
<sequence length="247" mass="28127">MIARFLFKACFVLFLSKSVVLAFPSSSRHASDSTDLTTPLKPAYAPKTEPLAKFIALALKNDTEPYAENANLNTALELQRRKKSHKKSRPLSKKPRPLYTYENMEPRPMATDAKGTCSFHVWQTQLCGVEYTNGDEFYVFIDLKDSNKQHIGYSGVDSSGLGVRFDKGKSIGVTSTLPWVLLAQDHGNGDYIEFKYGKYTWTSDTGATKGNNDPFCERGGWDPREEWWHCSLHRTERRRQMDCFFPC</sequence>
<feature type="chain" id="PRO_5012180044" evidence="2">
    <location>
        <begin position="23"/>
        <end position="247"/>
    </location>
</feature>
<dbReference type="EMBL" id="PDND01000275">
    <property type="protein sequence ID" value="PGH29078.1"/>
    <property type="molecule type" value="Genomic_DNA"/>
</dbReference>
<feature type="region of interest" description="Disordered" evidence="1">
    <location>
        <begin position="79"/>
        <end position="103"/>
    </location>
</feature>
<evidence type="ECO:0000256" key="2">
    <source>
        <dbReference type="SAM" id="SignalP"/>
    </source>
</evidence>
<comment type="caution">
    <text evidence="3">The sequence shown here is derived from an EMBL/GenBank/DDBJ whole genome shotgun (WGS) entry which is preliminary data.</text>
</comment>
<evidence type="ECO:0000313" key="4">
    <source>
        <dbReference type="Proteomes" id="UP000226031"/>
    </source>
</evidence>
<gene>
    <name evidence="3" type="ORF">GX50_08172</name>
</gene>
<name>A0A2B7Z7F6_9EURO</name>
<reference evidence="3 4" key="1">
    <citation type="submission" date="2017-10" db="EMBL/GenBank/DDBJ databases">
        <title>Comparative genomics in systemic dimorphic fungi from Ajellomycetaceae.</title>
        <authorList>
            <person name="Munoz J.F."/>
            <person name="Mcewen J.G."/>
            <person name="Clay O.K."/>
            <person name="Cuomo C.A."/>
        </authorList>
    </citation>
    <scope>NUCLEOTIDE SEQUENCE [LARGE SCALE GENOMIC DNA]</scope>
    <source>
        <strain evidence="3 4">UAMH4076</strain>
    </source>
</reference>
<feature type="compositionally biased region" description="Basic residues" evidence="1">
    <location>
        <begin position="80"/>
        <end position="96"/>
    </location>
</feature>
<dbReference type="Proteomes" id="UP000226031">
    <property type="component" value="Unassembled WGS sequence"/>
</dbReference>
<dbReference type="VEuPathDB" id="FungiDB:EMCG_06060"/>